<gene>
    <name evidence="1" type="ORF">Sviol_40490</name>
</gene>
<name>A0ABQ3QQU7_9ACTN</name>
<proteinExistence type="predicted"/>
<evidence type="ECO:0000313" key="2">
    <source>
        <dbReference type="Proteomes" id="UP001050808"/>
    </source>
</evidence>
<comment type="caution">
    <text evidence="1">The sequence shown here is derived from an EMBL/GenBank/DDBJ whole genome shotgun (WGS) entry which is preliminary data.</text>
</comment>
<protein>
    <recommendedName>
        <fullName evidence="3">D-ribose pyranase</fullName>
    </recommendedName>
</protein>
<organism evidence="1 2">
    <name type="scientific">Streptomyces violascens</name>
    <dbReference type="NCBI Taxonomy" id="67381"/>
    <lineage>
        <taxon>Bacteria</taxon>
        <taxon>Bacillati</taxon>
        <taxon>Actinomycetota</taxon>
        <taxon>Actinomycetes</taxon>
        <taxon>Kitasatosporales</taxon>
        <taxon>Streptomycetaceae</taxon>
        <taxon>Streptomyces</taxon>
    </lineage>
</organism>
<dbReference type="Proteomes" id="UP001050808">
    <property type="component" value="Unassembled WGS sequence"/>
</dbReference>
<evidence type="ECO:0008006" key="3">
    <source>
        <dbReference type="Google" id="ProtNLM"/>
    </source>
</evidence>
<reference evidence="1" key="1">
    <citation type="submission" date="2024-05" db="EMBL/GenBank/DDBJ databases">
        <title>Whole genome shotgun sequence of Streptomyces violascens NBRC 12920.</title>
        <authorList>
            <person name="Komaki H."/>
            <person name="Tamura T."/>
        </authorList>
    </citation>
    <scope>NUCLEOTIDE SEQUENCE</scope>
    <source>
        <strain evidence="1">NBRC 12920</strain>
    </source>
</reference>
<keyword evidence="2" id="KW-1185">Reference proteome</keyword>
<accession>A0ABQ3QQU7</accession>
<evidence type="ECO:0000313" key="1">
    <source>
        <dbReference type="EMBL" id="GHI39641.1"/>
    </source>
</evidence>
<sequence>MERRITADAAPALGDVRQMGHGDTLWLAQGARERSDWSRCVEALGAAVSRGAEVRWSR</sequence>
<dbReference type="EMBL" id="BNDY01000013">
    <property type="protein sequence ID" value="GHI39641.1"/>
    <property type="molecule type" value="Genomic_DNA"/>
</dbReference>